<evidence type="ECO:0000313" key="5">
    <source>
        <dbReference type="Proteomes" id="UP000766986"/>
    </source>
</evidence>
<feature type="transmembrane region" description="Helical" evidence="1">
    <location>
        <begin position="119"/>
        <end position="139"/>
    </location>
</feature>
<evidence type="ECO:0000256" key="1">
    <source>
        <dbReference type="SAM" id="Phobius"/>
    </source>
</evidence>
<feature type="transmembrane region" description="Helical" evidence="1">
    <location>
        <begin position="145"/>
        <end position="166"/>
    </location>
</feature>
<reference evidence="2" key="2">
    <citation type="journal article" date="2021" name="PeerJ">
        <title>Extensive microbial diversity within the chicken gut microbiome revealed by metagenomics and culture.</title>
        <authorList>
            <person name="Gilroy R."/>
            <person name="Ravi A."/>
            <person name="Getino M."/>
            <person name="Pursley I."/>
            <person name="Horton D.L."/>
            <person name="Alikhan N.F."/>
            <person name="Baker D."/>
            <person name="Gharbi K."/>
            <person name="Hall N."/>
            <person name="Watson M."/>
            <person name="Adriaenssens E.M."/>
            <person name="Foster-Nyarko E."/>
            <person name="Jarju S."/>
            <person name="Secka A."/>
            <person name="Antonio M."/>
            <person name="Oren A."/>
            <person name="Chaudhuri R.R."/>
            <person name="La Ragione R."/>
            <person name="Hildebrand F."/>
            <person name="Pallen M.J."/>
        </authorList>
    </citation>
    <scope>NUCLEOTIDE SEQUENCE</scope>
    <source>
        <strain evidence="2">CHK55-1828</strain>
    </source>
</reference>
<evidence type="ECO:0000313" key="3">
    <source>
        <dbReference type="EMBL" id="MBM6733754.1"/>
    </source>
</evidence>
<gene>
    <name evidence="3" type="ORF">H7U35_00730</name>
    <name evidence="2" type="ORF">K8W02_11610</name>
</gene>
<reference evidence="2" key="4">
    <citation type="submission" date="2021-09" db="EMBL/GenBank/DDBJ databases">
        <authorList>
            <person name="Gilroy R."/>
        </authorList>
    </citation>
    <scope>NUCLEOTIDE SEQUENCE</scope>
    <source>
        <strain evidence="2">CHK55-1828</strain>
    </source>
</reference>
<reference evidence="3" key="1">
    <citation type="submission" date="2020-08" db="EMBL/GenBank/DDBJ databases">
        <authorList>
            <person name="Cejkova D."/>
            <person name="Kubasova T."/>
            <person name="Jahodarova E."/>
            <person name="Rychlik I."/>
        </authorList>
    </citation>
    <scope>NUCLEOTIDE SEQUENCE</scope>
    <source>
        <strain evidence="3">An772</strain>
    </source>
</reference>
<reference evidence="3 5" key="3">
    <citation type="journal article" date="2021" name="Sci. Rep.">
        <title>The distribution of antibiotic resistance genes in chicken gut microbiota commensals.</title>
        <authorList>
            <person name="Juricova H."/>
            <person name="Matiasovicova J."/>
            <person name="Kubasova T."/>
            <person name="Cejkova D."/>
            <person name="Rychlik I."/>
        </authorList>
    </citation>
    <scope>NUCLEOTIDE SEQUENCE [LARGE SCALE GENOMIC DNA]</scope>
    <source>
        <strain evidence="3 5">An772</strain>
    </source>
</reference>
<dbReference type="AlphaFoldDB" id="A0A921LDB0"/>
<name>A0A921LDB0_9BACT</name>
<feature type="transmembrane region" description="Helical" evidence="1">
    <location>
        <begin position="49"/>
        <end position="67"/>
    </location>
</feature>
<proteinExistence type="predicted"/>
<evidence type="ECO:0000313" key="2">
    <source>
        <dbReference type="EMBL" id="HJF93008.1"/>
    </source>
</evidence>
<dbReference type="EMBL" id="DYVX01000094">
    <property type="protein sequence ID" value="HJF93008.1"/>
    <property type="molecule type" value="Genomic_DNA"/>
</dbReference>
<dbReference type="RefSeq" id="WP_022019771.1">
    <property type="nucleotide sequence ID" value="NZ_DYVX01000094.1"/>
</dbReference>
<keyword evidence="1" id="KW-0472">Membrane</keyword>
<evidence type="ECO:0000313" key="4">
    <source>
        <dbReference type="Proteomes" id="UP000717835"/>
    </source>
</evidence>
<dbReference type="Proteomes" id="UP000766986">
    <property type="component" value="Unassembled WGS sequence"/>
</dbReference>
<keyword evidence="1" id="KW-0812">Transmembrane</keyword>
<dbReference type="Proteomes" id="UP000717835">
    <property type="component" value="Unassembled WGS sequence"/>
</dbReference>
<sequence>MNLEEMQQAWKELDERVTRNEILHREEVKRILNTRRENSLERLTRLEKMGLAIVLIVCIVFASAWIAQPGFHPLPGITGSVLILYGLLAQIFSLHKLGKIRRETNLENQVRHILQYKSCYNRMLLTSYPLVALFFITFLCCYGTRFNILFTSLLLAACIVADFFTFHYTHDRVKEMVSANRELRQIEEAE</sequence>
<comment type="caution">
    <text evidence="2">The sequence shown here is derived from an EMBL/GenBank/DDBJ whole genome shotgun (WGS) entry which is preliminary data.</text>
</comment>
<organism evidence="2 4">
    <name type="scientific">Mediterranea massiliensis</name>
    <dbReference type="NCBI Taxonomy" id="1841865"/>
    <lineage>
        <taxon>Bacteria</taxon>
        <taxon>Pseudomonadati</taxon>
        <taxon>Bacteroidota</taxon>
        <taxon>Bacteroidia</taxon>
        <taxon>Bacteroidales</taxon>
        <taxon>Bacteroidaceae</taxon>
        <taxon>Mediterranea</taxon>
    </lineage>
</organism>
<keyword evidence="5" id="KW-1185">Reference proteome</keyword>
<dbReference type="EMBL" id="JACLYZ010000001">
    <property type="protein sequence ID" value="MBM6733754.1"/>
    <property type="molecule type" value="Genomic_DNA"/>
</dbReference>
<protein>
    <submittedName>
        <fullName evidence="2">Uncharacterized protein</fullName>
    </submittedName>
</protein>
<keyword evidence="1" id="KW-1133">Transmembrane helix</keyword>
<accession>A0A921LDB0</accession>
<feature type="transmembrane region" description="Helical" evidence="1">
    <location>
        <begin position="79"/>
        <end position="98"/>
    </location>
</feature>